<evidence type="ECO:0000313" key="2">
    <source>
        <dbReference type="EMBL" id="KAK0406342.1"/>
    </source>
</evidence>
<accession>A0AA39HI70</accession>
<organism evidence="2 3">
    <name type="scientific">Steinernema hermaphroditum</name>
    <dbReference type="NCBI Taxonomy" id="289476"/>
    <lineage>
        <taxon>Eukaryota</taxon>
        <taxon>Metazoa</taxon>
        <taxon>Ecdysozoa</taxon>
        <taxon>Nematoda</taxon>
        <taxon>Chromadorea</taxon>
        <taxon>Rhabditida</taxon>
        <taxon>Tylenchina</taxon>
        <taxon>Panagrolaimomorpha</taxon>
        <taxon>Strongyloidoidea</taxon>
        <taxon>Steinernematidae</taxon>
        <taxon>Steinernema</taxon>
    </lineage>
</organism>
<protein>
    <submittedName>
        <fullName evidence="2">Uncharacterized protein</fullName>
    </submittedName>
</protein>
<dbReference type="Proteomes" id="UP001175271">
    <property type="component" value="Unassembled WGS sequence"/>
</dbReference>
<evidence type="ECO:0000256" key="1">
    <source>
        <dbReference type="SAM" id="MobiDB-lite"/>
    </source>
</evidence>
<sequence length="141" mass="14443">MATGGAGLEICEEANGAEQATAYGIGRGLRVLLEKVSDGVALEKANGDDAPNDELGNAAVKEDSGDGCGVRDPGEQATLSVRDPGEQATLSVCVPGDQAILNVRDPGGQATLNVRGYREQATLSFHGHEDQATLNLHGSGE</sequence>
<evidence type="ECO:0000313" key="3">
    <source>
        <dbReference type="Proteomes" id="UP001175271"/>
    </source>
</evidence>
<proteinExistence type="predicted"/>
<dbReference type="EMBL" id="JAUCMV010000004">
    <property type="protein sequence ID" value="KAK0406342.1"/>
    <property type="molecule type" value="Genomic_DNA"/>
</dbReference>
<comment type="caution">
    <text evidence="2">The sequence shown here is derived from an EMBL/GenBank/DDBJ whole genome shotgun (WGS) entry which is preliminary data.</text>
</comment>
<keyword evidence="3" id="KW-1185">Reference proteome</keyword>
<name>A0AA39HI70_9BILA</name>
<dbReference type="AlphaFoldDB" id="A0AA39HI70"/>
<reference evidence="2" key="1">
    <citation type="submission" date="2023-06" db="EMBL/GenBank/DDBJ databases">
        <title>Genomic analysis of the entomopathogenic nematode Steinernema hermaphroditum.</title>
        <authorList>
            <person name="Schwarz E.M."/>
            <person name="Heppert J.K."/>
            <person name="Baniya A."/>
            <person name="Schwartz H.T."/>
            <person name="Tan C.-H."/>
            <person name="Antoshechkin I."/>
            <person name="Sternberg P.W."/>
            <person name="Goodrich-Blair H."/>
            <person name="Dillman A.R."/>
        </authorList>
    </citation>
    <scope>NUCLEOTIDE SEQUENCE</scope>
    <source>
        <strain evidence="2">PS9179</strain>
        <tissue evidence="2">Whole animal</tissue>
    </source>
</reference>
<gene>
    <name evidence="2" type="ORF">QR680_018517</name>
</gene>
<feature type="region of interest" description="Disordered" evidence="1">
    <location>
        <begin position="44"/>
        <end position="83"/>
    </location>
</feature>